<dbReference type="InterPro" id="IPR011009">
    <property type="entry name" value="Kinase-like_dom_sf"/>
</dbReference>
<feature type="compositionally biased region" description="Polar residues" evidence="7">
    <location>
        <begin position="909"/>
        <end position="919"/>
    </location>
</feature>
<evidence type="ECO:0000259" key="9">
    <source>
        <dbReference type="PROSITE" id="PS50104"/>
    </source>
</evidence>
<protein>
    <submittedName>
        <fullName evidence="10">Uncharacterized protein</fullName>
    </submittedName>
</protein>
<feature type="domain" description="Protein kinase" evidence="8">
    <location>
        <begin position="609"/>
        <end position="890"/>
    </location>
</feature>
<dbReference type="Pfam" id="PF01582">
    <property type="entry name" value="TIR"/>
    <property type="match status" value="2"/>
</dbReference>
<evidence type="ECO:0000256" key="4">
    <source>
        <dbReference type="ARBA" id="ARBA00022777"/>
    </source>
</evidence>
<reference evidence="10" key="1">
    <citation type="submission" date="2020-06" db="EMBL/GenBank/DDBJ databases">
        <title>WGS assembly of Ceratodon purpureus strain R40.</title>
        <authorList>
            <person name="Carey S.B."/>
            <person name="Jenkins J."/>
            <person name="Shu S."/>
            <person name="Lovell J.T."/>
            <person name="Sreedasyam A."/>
            <person name="Maumus F."/>
            <person name="Tiley G.P."/>
            <person name="Fernandez-Pozo N."/>
            <person name="Barry K."/>
            <person name="Chen C."/>
            <person name="Wang M."/>
            <person name="Lipzen A."/>
            <person name="Daum C."/>
            <person name="Saski C.A."/>
            <person name="Payton A.C."/>
            <person name="Mcbreen J.C."/>
            <person name="Conrad R.E."/>
            <person name="Kollar L.M."/>
            <person name="Olsson S."/>
            <person name="Huttunen S."/>
            <person name="Landis J.B."/>
            <person name="Wickett N.J."/>
            <person name="Johnson M.G."/>
            <person name="Rensing S.A."/>
            <person name="Grimwood J."/>
            <person name="Schmutz J."/>
            <person name="Mcdaniel S.F."/>
        </authorList>
    </citation>
    <scope>NUCLEOTIDE SEQUENCE</scope>
    <source>
        <strain evidence="10">R40</strain>
    </source>
</reference>
<evidence type="ECO:0000259" key="8">
    <source>
        <dbReference type="PROSITE" id="PS50011"/>
    </source>
</evidence>
<gene>
    <name evidence="10" type="ORF">KC19_3G096300</name>
</gene>
<dbReference type="PROSITE" id="PS50104">
    <property type="entry name" value="TIR"/>
    <property type="match status" value="2"/>
</dbReference>
<evidence type="ECO:0000256" key="3">
    <source>
        <dbReference type="ARBA" id="ARBA00022741"/>
    </source>
</evidence>
<dbReference type="CDD" id="cd13999">
    <property type="entry name" value="STKc_MAP3K-like"/>
    <property type="match status" value="1"/>
</dbReference>
<dbReference type="SUPFAM" id="SSF56112">
    <property type="entry name" value="Protein kinase-like (PK-like)"/>
    <property type="match status" value="1"/>
</dbReference>
<feature type="compositionally biased region" description="Basic and acidic residues" evidence="7">
    <location>
        <begin position="927"/>
        <end position="941"/>
    </location>
</feature>
<dbReference type="PANTHER" id="PTHR44329:SF260">
    <property type="entry name" value="PROTEIN KINASE DOMAIN-CONTAINING PROTEIN"/>
    <property type="match status" value="1"/>
</dbReference>
<feature type="domain" description="TIR" evidence="9">
    <location>
        <begin position="14"/>
        <end position="150"/>
    </location>
</feature>
<dbReference type="PROSITE" id="PS50011">
    <property type="entry name" value="PROTEIN_KINASE_DOM"/>
    <property type="match status" value="1"/>
</dbReference>
<dbReference type="PROSITE" id="PS00108">
    <property type="entry name" value="PROTEIN_KINASE_ST"/>
    <property type="match status" value="1"/>
</dbReference>
<feature type="region of interest" description="Disordered" evidence="7">
    <location>
        <begin position="909"/>
        <end position="941"/>
    </location>
</feature>
<sequence>MNDSEAGASASAWEDFDVFLNYREYSDVKATFVSHLEEALRCAGFRPFLDAHSLNMKGISIFESTDRALEMAKVHVAVVSKGHAESKHCLNELVAMMRSGKPVIPVFYDVDPRDLQWVENGPFAKAFERHRQKEKPEKVQEWTESLKALASVKGFGKYRDFQRDEAKLKREVVNEVARLRHINPPVEVDNVGDGDTKDFDVFLSHRGKDMPGFVSHLEEALRCAGFRPCLGTDSRMNGIPALEPIFEALEMAKVHVAVVSKGYAESKYCLNELVAMMRSGKTVIPVFYDVEPIDLRWVENGPFKQAFEKHRLKRQPEKVQEWLESLIALSELTGFSLDDFQRDEAKLKRELVNEVARLTPVNRPVEVDRFKGGTIKEEKISQLLGCMTVDAMFETLVLNAAKECAEEVQNLMQKLKFNNEQCKYLADKLQSVVATAASLLSELQTQKCHGPCSSADMAKLVDISDFLVGLSKQIEIFVRDCSSDKWIQAAMTYANVAEYALLLGFNLELCELSFKKESSTLTRSQLLDQVDKIHKAEAAIVETKAFTDVANLLAKVTLAMNHLPNEERALAGYLRQRLTRVQPLQTSWRDSTLSSCGIFEVMEKLFQWVISAEQLGTGSSATVFKAAWLGIPVAKKRFPIPEDPEFVKEVEILSKLSHPNVTSMFCYTKDKRSCSIIMELMDEDLDALIQRRLATDGDSPPFTILEAVDIMLQVGEGVRYLHDMRIVHRDLKGKNILVKGARGTKQGAKYVHAKVTDFGLSKLKETSVRYSHQTFNTGTCRWMAPELINLYNVDGELVNKTKRVKKVERYPFKCDVYSFGMLCYEILSGYVPFSTIGSSKTVKEKVLKGERPNLPNHCPLELKALIEKCWNQEPSERPRFATICLELKILKCLLMTSFIQGLGHNHNQGTIGSSEKQMSTKTRKRKTEGEETEARKNISTG</sequence>
<evidence type="ECO:0000313" key="10">
    <source>
        <dbReference type="EMBL" id="KAG0582938.1"/>
    </source>
</evidence>
<keyword evidence="1" id="KW-0723">Serine/threonine-protein kinase</keyword>
<dbReference type="Gene3D" id="3.40.50.10140">
    <property type="entry name" value="Toll/interleukin-1 receptor homology (TIR) domain"/>
    <property type="match status" value="2"/>
</dbReference>
<accession>A0A8T0IK70</accession>
<dbReference type="GO" id="GO:0005524">
    <property type="term" value="F:ATP binding"/>
    <property type="evidence" value="ECO:0007669"/>
    <property type="project" value="UniProtKB-UniRule"/>
</dbReference>
<evidence type="ECO:0000256" key="1">
    <source>
        <dbReference type="ARBA" id="ARBA00022527"/>
    </source>
</evidence>
<dbReference type="SUPFAM" id="SSF52200">
    <property type="entry name" value="Toll/Interleukin receptor TIR domain"/>
    <property type="match status" value="2"/>
</dbReference>
<evidence type="ECO:0000313" key="11">
    <source>
        <dbReference type="Proteomes" id="UP000822688"/>
    </source>
</evidence>
<dbReference type="Pfam" id="PF07714">
    <property type="entry name" value="PK_Tyr_Ser-Thr"/>
    <property type="match status" value="1"/>
</dbReference>
<comment type="caution">
    <text evidence="10">The sequence shown here is derived from an EMBL/GenBank/DDBJ whole genome shotgun (WGS) entry which is preliminary data.</text>
</comment>
<organism evidence="10 11">
    <name type="scientific">Ceratodon purpureus</name>
    <name type="common">Fire moss</name>
    <name type="synonym">Dicranum purpureum</name>
    <dbReference type="NCBI Taxonomy" id="3225"/>
    <lineage>
        <taxon>Eukaryota</taxon>
        <taxon>Viridiplantae</taxon>
        <taxon>Streptophyta</taxon>
        <taxon>Embryophyta</taxon>
        <taxon>Bryophyta</taxon>
        <taxon>Bryophytina</taxon>
        <taxon>Bryopsida</taxon>
        <taxon>Dicranidae</taxon>
        <taxon>Pseudoditrichales</taxon>
        <taxon>Ditrichaceae</taxon>
        <taxon>Ceratodon</taxon>
    </lineage>
</organism>
<dbReference type="GO" id="GO:0004674">
    <property type="term" value="F:protein serine/threonine kinase activity"/>
    <property type="evidence" value="ECO:0007669"/>
    <property type="project" value="UniProtKB-KW"/>
</dbReference>
<keyword evidence="3 6" id="KW-0547">Nucleotide-binding</keyword>
<name>A0A8T0IK70_CERPU</name>
<dbReference type="InterPro" id="IPR000719">
    <property type="entry name" value="Prot_kinase_dom"/>
</dbReference>
<dbReference type="Proteomes" id="UP000822688">
    <property type="component" value="Chromosome 3"/>
</dbReference>
<dbReference type="InterPro" id="IPR001245">
    <property type="entry name" value="Ser-Thr/Tyr_kinase_cat_dom"/>
</dbReference>
<dbReference type="InterPro" id="IPR035897">
    <property type="entry name" value="Toll_tir_struct_dom_sf"/>
</dbReference>
<keyword evidence="5 6" id="KW-0067">ATP-binding</keyword>
<feature type="domain" description="TIR" evidence="9">
    <location>
        <begin position="197"/>
        <end position="359"/>
    </location>
</feature>
<feature type="binding site" evidence="6">
    <location>
        <position position="636"/>
    </location>
    <ligand>
        <name>ATP</name>
        <dbReference type="ChEBI" id="CHEBI:30616"/>
    </ligand>
</feature>
<dbReference type="SMART" id="SM00220">
    <property type="entry name" value="S_TKc"/>
    <property type="match status" value="1"/>
</dbReference>
<keyword evidence="11" id="KW-1185">Reference proteome</keyword>
<evidence type="ECO:0000256" key="5">
    <source>
        <dbReference type="ARBA" id="ARBA00022840"/>
    </source>
</evidence>
<evidence type="ECO:0000256" key="7">
    <source>
        <dbReference type="SAM" id="MobiDB-lite"/>
    </source>
</evidence>
<dbReference type="InterPro" id="IPR000157">
    <property type="entry name" value="TIR_dom"/>
</dbReference>
<keyword evidence="4" id="KW-0418">Kinase</keyword>
<dbReference type="Gene3D" id="1.10.510.10">
    <property type="entry name" value="Transferase(Phosphotransferase) domain 1"/>
    <property type="match status" value="1"/>
</dbReference>
<evidence type="ECO:0000256" key="6">
    <source>
        <dbReference type="PROSITE-ProRule" id="PRU10141"/>
    </source>
</evidence>
<evidence type="ECO:0000256" key="2">
    <source>
        <dbReference type="ARBA" id="ARBA00022679"/>
    </source>
</evidence>
<dbReference type="InterPro" id="IPR051681">
    <property type="entry name" value="Ser/Thr_Kinases-Pseudokinases"/>
</dbReference>
<dbReference type="PROSITE" id="PS00107">
    <property type="entry name" value="PROTEIN_KINASE_ATP"/>
    <property type="match status" value="1"/>
</dbReference>
<dbReference type="SMART" id="SM00255">
    <property type="entry name" value="TIR"/>
    <property type="match status" value="2"/>
</dbReference>
<dbReference type="PANTHER" id="PTHR44329">
    <property type="entry name" value="SERINE/THREONINE-PROTEIN KINASE TNNI3K-RELATED"/>
    <property type="match status" value="1"/>
</dbReference>
<keyword evidence="2" id="KW-0808">Transferase</keyword>
<dbReference type="GO" id="GO:0007165">
    <property type="term" value="P:signal transduction"/>
    <property type="evidence" value="ECO:0007669"/>
    <property type="project" value="InterPro"/>
</dbReference>
<dbReference type="InterPro" id="IPR008271">
    <property type="entry name" value="Ser/Thr_kinase_AS"/>
</dbReference>
<dbReference type="EMBL" id="CM026423">
    <property type="protein sequence ID" value="KAG0582938.1"/>
    <property type="molecule type" value="Genomic_DNA"/>
</dbReference>
<proteinExistence type="predicted"/>
<dbReference type="AlphaFoldDB" id="A0A8T0IK70"/>
<dbReference type="InterPro" id="IPR017441">
    <property type="entry name" value="Protein_kinase_ATP_BS"/>
</dbReference>